<comment type="caution">
    <text evidence="3">The sequence shown here is derived from an EMBL/GenBank/DDBJ whole genome shotgun (WGS) entry which is preliminary data.</text>
</comment>
<evidence type="ECO:0000256" key="1">
    <source>
        <dbReference type="SAM" id="Coils"/>
    </source>
</evidence>
<feature type="region of interest" description="Disordered" evidence="2">
    <location>
        <begin position="231"/>
        <end position="253"/>
    </location>
</feature>
<gene>
    <name evidence="3" type="ORF">S01H1_62789</name>
</gene>
<proteinExistence type="predicted"/>
<protein>
    <recommendedName>
        <fullName evidence="4">Zinc-hook domain-containing protein</fullName>
    </recommendedName>
</protein>
<sequence length="253" mass="28813">LRATLSTLRKTSPENRQLIQLAAEKERLAGLLKQGETIQTDLLNHGAELTEESSRGEMDVGELTTVIARNEALLKDNDRKRQELDEEQDFLGRAYDYLLQHQDLKECPLCATSVDMPELIKRTKERTEGRIARELERIQQRNCTAAKEKEGAEQRLATLKTLRESHSERIRETRNLIENLQGAGADLSRKLDADGLFADEKKREELDKALQASVEKLRELTAAAQGTYDGKVEEKKLTEEQEYQPAESRVNKV</sequence>
<dbReference type="AlphaFoldDB" id="X0X4V4"/>
<evidence type="ECO:0008006" key="4">
    <source>
        <dbReference type="Google" id="ProtNLM"/>
    </source>
</evidence>
<organism evidence="3">
    <name type="scientific">marine sediment metagenome</name>
    <dbReference type="NCBI Taxonomy" id="412755"/>
    <lineage>
        <taxon>unclassified sequences</taxon>
        <taxon>metagenomes</taxon>
        <taxon>ecological metagenomes</taxon>
    </lineage>
</organism>
<feature type="non-terminal residue" evidence="3">
    <location>
        <position position="253"/>
    </location>
</feature>
<keyword evidence="1" id="KW-0175">Coiled coil</keyword>
<evidence type="ECO:0000256" key="2">
    <source>
        <dbReference type="SAM" id="MobiDB-lite"/>
    </source>
</evidence>
<dbReference type="EMBL" id="BARS01041268">
    <property type="protein sequence ID" value="GAG30432.1"/>
    <property type="molecule type" value="Genomic_DNA"/>
</dbReference>
<feature type="coiled-coil region" evidence="1">
    <location>
        <begin position="149"/>
        <end position="223"/>
    </location>
</feature>
<name>X0X4V4_9ZZZZ</name>
<accession>X0X4V4</accession>
<reference evidence="3" key="1">
    <citation type="journal article" date="2014" name="Front. Microbiol.">
        <title>High frequency of phylogenetically diverse reductive dehalogenase-homologous genes in deep subseafloor sedimentary metagenomes.</title>
        <authorList>
            <person name="Kawai M."/>
            <person name="Futagami T."/>
            <person name="Toyoda A."/>
            <person name="Takaki Y."/>
            <person name="Nishi S."/>
            <person name="Hori S."/>
            <person name="Arai W."/>
            <person name="Tsubouchi T."/>
            <person name="Morono Y."/>
            <person name="Uchiyama I."/>
            <person name="Ito T."/>
            <person name="Fujiyama A."/>
            <person name="Inagaki F."/>
            <person name="Takami H."/>
        </authorList>
    </citation>
    <scope>NUCLEOTIDE SEQUENCE</scope>
    <source>
        <strain evidence="3">Expedition CK06-06</strain>
    </source>
</reference>
<evidence type="ECO:0000313" key="3">
    <source>
        <dbReference type="EMBL" id="GAG30432.1"/>
    </source>
</evidence>
<feature type="non-terminal residue" evidence="3">
    <location>
        <position position="1"/>
    </location>
</feature>